<protein>
    <submittedName>
        <fullName evidence="1">36327_t:CDS:1</fullName>
    </submittedName>
</protein>
<evidence type="ECO:0000313" key="1">
    <source>
        <dbReference type="EMBL" id="CAG8732968.1"/>
    </source>
</evidence>
<reference evidence="1" key="1">
    <citation type="submission" date="2021-06" db="EMBL/GenBank/DDBJ databases">
        <authorList>
            <person name="Kallberg Y."/>
            <person name="Tangrot J."/>
            <person name="Rosling A."/>
        </authorList>
    </citation>
    <scope>NUCLEOTIDE SEQUENCE</scope>
    <source>
        <strain evidence="1">MA461A</strain>
    </source>
</reference>
<feature type="non-terminal residue" evidence="1">
    <location>
        <position position="1"/>
    </location>
</feature>
<gene>
    <name evidence="1" type="ORF">RPERSI_LOCUS12353</name>
</gene>
<dbReference type="EMBL" id="CAJVQC010026368">
    <property type="protein sequence ID" value="CAG8732968.1"/>
    <property type="molecule type" value="Genomic_DNA"/>
</dbReference>
<name>A0ACA9Q3J8_9GLOM</name>
<sequence>TNKDLCGIRLSKFTPFINSIAIIKEKKLQYHLLKKQTKGFGHIHFHSENDAAIFYNCVKDRPFPDGPENIEIQFLPSKDENDEHITYNISNHEENFLQNNNDENYIYELPDNSNKRNKRSKDKALNETDDNSKKSKRSEDKILNRTDSYELLNFNKETREILNPQYALYENR</sequence>
<evidence type="ECO:0000313" key="2">
    <source>
        <dbReference type="Proteomes" id="UP000789920"/>
    </source>
</evidence>
<keyword evidence="2" id="KW-1185">Reference proteome</keyword>
<accession>A0ACA9Q3J8</accession>
<proteinExistence type="predicted"/>
<organism evidence="1 2">
    <name type="scientific">Racocetra persica</name>
    <dbReference type="NCBI Taxonomy" id="160502"/>
    <lineage>
        <taxon>Eukaryota</taxon>
        <taxon>Fungi</taxon>
        <taxon>Fungi incertae sedis</taxon>
        <taxon>Mucoromycota</taxon>
        <taxon>Glomeromycotina</taxon>
        <taxon>Glomeromycetes</taxon>
        <taxon>Diversisporales</taxon>
        <taxon>Gigasporaceae</taxon>
        <taxon>Racocetra</taxon>
    </lineage>
</organism>
<dbReference type="Proteomes" id="UP000789920">
    <property type="component" value="Unassembled WGS sequence"/>
</dbReference>
<comment type="caution">
    <text evidence="1">The sequence shown here is derived from an EMBL/GenBank/DDBJ whole genome shotgun (WGS) entry which is preliminary data.</text>
</comment>